<dbReference type="EC" id="2.7.1.50" evidence="11"/>
<evidence type="ECO:0000256" key="6">
    <source>
        <dbReference type="ARBA" id="ARBA00022741"/>
    </source>
</evidence>
<evidence type="ECO:0000256" key="1">
    <source>
        <dbReference type="ARBA" id="ARBA00001771"/>
    </source>
</evidence>
<evidence type="ECO:0000256" key="7">
    <source>
        <dbReference type="ARBA" id="ARBA00022777"/>
    </source>
</evidence>
<keyword evidence="13" id="KW-1185">Reference proteome</keyword>
<comment type="cofactor">
    <cofactor evidence="2 11">
        <name>Mg(2+)</name>
        <dbReference type="ChEBI" id="CHEBI:18420"/>
    </cofactor>
</comment>
<dbReference type="InterPro" id="IPR000417">
    <property type="entry name" value="Hyethyz_kinase"/>
</dbReference>
<keyword evidence="4 11" id="KW-0808">Transferase</keyword>
<dbReference type="UniPathway" id="UPA00060">
    <property type="reaction ID" value="UER00139"/>
</dbReference>
<dbReference type="OrthoDB" id="9778146at2"/>
<dbReference type="GO" id="GO:0000287">
    <property type="term" value="F:magnesium ion binding"/>
    <property type="evidence" value="ECO:0007669"/>
    <property type="project" value="UniProtKB-UniRule"/>
</dbReference>
<evidence type="ECO:0000256" key="8">
    <source>
        <dbReference type="ARBA" id="ARBA00022840"/>
    </source>
</evidence>
<dbReference type="RefSeq" id="WP_079640772.1">
    <property type="nucleotide sequence ID" value="NZ_FUZF01000001.1"/>
</dbReference>
<evidence type="ECO:0000313" key="12">
    <source>
        <dbReference type="EMBL" id="SKB41603.1"/>
    </source>
</evidence>
<evidence type="ECO:0000256" key="3">
    <source>
        <dbReference type="ARBA" id="ARBA00004868"/>
    </source>
</evidence>
<evidence type="ECO:0000256" key="11">
    <source>
        <dbReference type="HAMAP-Rule" id="MF_00228"/>
    </source>
</evidence>
<proteinExistence type="inferred from homology"/>
<dbReference type="GO" id="GO:0009228">
    <property type="term" value="P:thiamine biosynthetic process"/>
    <property type="evidence" value="ECO:0007669"/>
    <property type="project" value="UniProtKB-KW"/>
</dbReference>
<dbReference type="GO" id="GO:0005524">
    <property type="term" value="F:ATP binding"/>
    <property type="evidence" value="ECO:0007669"/>
    <property type="project" value="UniProtKB-UniRule"/>
</dbReference>
<dbReference type="CDD" id="cd01170">
    <property type="entry name" value="THZ_kinase"/>
    <property type="match status" value="1"/>
</dbReference>
<evidence type="ECO:0000256" key="10">
    <source>
        <dbReference type="ARBA" id="ARBA00022977"/>
    </source>
</evidence>
<reference evidence="13" key="1">
    <citation type="submission" date="2017-02" db="EMBL/GenBank/DDBJ databases">
        <authorList>
            <person name="Varghese N."/>
            <person name="Submissions S."/>
        </authorList>
    </citation>
    <scope>NUCLEOTIDE SEQUENCE [LARGE SCALE GENOMIC DNA]</scope>
    <source>
        <strain evidence="13">DSM 24091</strain>
    </source>
</reference>
<dbReference type="GO" id="GO:0009229">
    <property type="term" value="P:thiamine diphosphate biosynthetic process"/>
    <property type="evidence" value="ECO:0007669"/>
    <property type="project" value="UniProtKB-UniRule"/>
</dbReference>
<dbReference type="NCBIfam" id="NF006830">
    <property type="entry name" value="PRK09355.1"/>
    <property type="match status" value="1"/>
</dbReference>
<dbReference type="STRING" id="1513896.SAMN05660841_00426"/>
<dbReference type="Pfam" id="PF02110">
    <property type="entry name" value="HK"/>
    <property type="match status" value="1"/>
</dbReference>
<gene>
    <name evidence="11" type="primary">thiM</name>
    <name evidence="12" type="ORF">SAMN05660841_00426</name>
</gene>
<evidence type="ECO:0000256" key="2">
    <source>
        <dbReference type="ARBA" id="ARBA00001946"/>
    </source>
</evidence>
<keyword evidence="8 11" id="KW-0067">ATP-binding</keyword>
<feature type="binding site" evidence="11">
    <location>
        <position position="193"/>
    </location>
    <ligand>
        <name>substrate</name>
    </ligand>
</feature>
<dbReference type="HAMAP" id="MF_00228">
    <property type="entry name" value="Thz_kinase"/>
    <property type="match status" value="1"/>
</dbReference>
<feature type="binding site" evidence="11">
    <location>
        <position position="44"/>
    </location>
    <ligand>
        <name>substrate</name>
    </ligand>
</feature>
<dbReference type="SUPFAM" id="SSF53613">
    <property type="entry name" value="Ribokinase-like"/>
    <property type="match status" value="1"/>
</dbReference>
<protein>
    <recommendedName>
        <fullName evidence="11">Hydroxyethylthiazole kinase</fullName>
        <ecNumber evidence="11">2.7.1.50</ecNumber>
    </recommendedName>
    <alternativeName>
        <fullName evidence="11">4-methyl-5-beta-hydroxyethylthiazole kinase</fullName>
        <shortName evidence="11">TH kinase</shortName>
        <shortName evidence="11">Thz kinase</shortName>
    </alternativeName>
</protein>
<feature type="binding site" evidence="11">
    <location>
        <position position="166"/>
    </location>
    <ligand>
        <name>ATP</name>
        <dbReference type="ChEBI" id="CHEBI:30616"/>
    </ligand>
</feature>
<keyword evidence="5 11" id="KW-0479">Metal-binding</keyword>
<keyword evidence="7 11" id="KW-0418">Kinase</keyword>
<dbReference type="EMBL" id="FUZF01000001">
    <property type="protein sequence ID" value="SKB41603.1"/>
    <property type="molecule type" value="Genomic_DNA"/>
</dbReference>
<evidence type="ECO:0000313" key="13">
    <source>
        <dbReference type="Proteomes" id="UP000190150"/>
    </source>
</evidence>
<dbReference type="GO" id="GO:0004417">
    <property type="term" value="F:hydroxyethylthiazole kinase activity"/>
    <property type="evidence" value="ECO:0007669"/>
    <property type="project" value="UniProtKB-UniRule"/>
</dbReference>
<comment type="function">
    <text evidence="11">Catalyzes the phosphorylation of the hydroxyl group of 4-methyl-5-beta-hydroxyethylthiazole (THZ).</text>
</comment>
<comment type="pathway">
    <text evidence="3 11">Cofactor biosynthesis; thiamine diphosphate biosynthesis; 4-methyl-5-(2-phosphoethyl)-thiazole from 5-(2-hydroxyethyl)-4-methylthiazole: step 1/1.</text>
</comment>
<dbReference type="PRINTS" id="PR01099">
    <property type="entry name" value="HYETHTZKNASE"/>
</dbReference>
<accession>A0A1T5B400</accession>
<feature type="binding site" evidence="11">
    <location>
        <position position="119"/>
    </location>
    <ligand>
        <name>ATP</name>
        <dbReference type="ChEBI" id="CHEBI:30616"/>
    </ligand>
</feature>
<dbReference type="InterPro" id="IPR029056">
    <property type="entry name" value="Ribokinase-like"/>
</dbReference>
<comment type="catalytic activity">
    <reaction evidence="1 11">
        <text>5-(2-hydroxyethyl)-4-methylthiazole + ATP = 4-methyl-5-(2-phosphooxyethyl)-thiazole + ADP + H(+)</text>
        <dbReference type="Rhea" id="RHEA:24212"/>
        <dbReference type="ChEBI" id="CHEBI:15378"/>
        <dbReference type="ChEBI" id="CHEBI:17957"/>
        <dbReference type="ChEBI" id="CHEBI:30616"/>
        <dbReference type="ChEBI" id="CHEBI:58296"/>
        <dbReference type="ChEBI" id="CHEBI:456216"/>
        <dbReference type="EC" id="2.7.1.50"/>
    </reaction>
</comment>
<keyword evidence="6 11" id="KW-0547">Nucleotide-binding</keyword>
<evidence type="ECO:0000256" key="4">
    <source>
        <dbReference type="ARBA" id="ARBA00022679"/>
    </source>
</evidence>
<comment type="similarity">
    <text evidence="11">Belongs to the Thz kinase family.</text>
</comment>
<organism evidence="12 13">
    <name type="scientific">Sphingobacterium nematocida</name>
    <dbReference type="NCBI Taxonomy" id="1513896"/>
    <lineage>
        <taxon>Bacteria</taxon>
        <taxon>Pseudomonadati</taxon>
        <taxon>Bacteroidota</taxon>
        <taxon>Sphingobacteriia</taxon>
        <taxon>Sphingobacteriales</taxon>
        <taxon>Sphingobacteriaceae</taxon>
        <taxon>Sphingobacterium</taxon>
    </lineage>
</organism>
<dbReference type="AlphaFoldDB" id="A0A1T5B400"/>
<dbReference type="Gene3D" id="3.40.1190.20">
    <property type="match status" value="1"/>
</dbReference>
<dbReference type="Proteomes" id="UP000190150">
    <property type="component" value="Unassembled WGS sequence"/>
</dbReference>
<evidence type="ECO:0000256" key="5">
    <source>
        <dbReference type="ARBA" id="ARBA00022723"/>
    </source>
</evidence>
<keyword evidence="10 11" id="KW-0784">Thiamine biosynthesis</keyword>
<dbReference type="PIRSF" id="PIRSF000513">
    <property type="entry name" value="Thz_kinase"/>
    <property type="match status" value="1"/>
</dbReference>
<sequence length="269" mass="28522">MSHSIIKQLEELKKLNPLVHNITNLVVMNNTANALLALGASPVMAHSPAEIKDILAISRSLVINIGTLSASWIESMYQAASYATSIGCPWVLDPVGAGISTLRNGALKHLLSLQPTVIRGNASEVLALADFSLATTKGVDSTAPSSSALQAALKLQDSYKSIICISGEIDYIVSSKEIIEIHNGHILMTKVTGLGCTSSALIGAFLGLRKDTLEETIAGVAVLSLAGELAAKTAKGPGSLQMYLLDVLYNLDTPTLQRELSIQRYGRRD</sequence>
<name>A0A1T5B400_9SPHI</name>
<evidence type="ECO:0000256" key="9">
    <source>
        <dbReference type="ARBA" id="ARBA00022842"/>
    </source>
</evidence>
<keyword evidence="9 11" id="KW-0460">Magnesium</keyword>